<dbReference type="PANTHER" id="PTHR46720:SF3">
    <property type="entry name" value="FAD-BINDING DOMAIN-CONTAINING PROTEIN-RELATED"/>
    <property type="match status" value="1"/>
</dbReference>
<keyword evidence="6" id="KW-1185">Reference proteome</keyword>
<dbReference type="GO" id="GO:0016491">
    <property type="term" value="F:oxidoreductase activity"/>
    <property type="evidence" value="ECO:0007669"/>
    <property type="project" value="UniProtKB-KW"/>
</dbReference>
<dbReference type="InterPro" id="IPR036188">
    <property type="entry name" value="FAD/NAD-bd_sf"/>
</dbReference>
<protein>
    <recommendedName>
        <fullName evidence="4">FAD-binding domain-containing protein</fullName>
    </recommendedName>
</protein>
<feature type="domain" description="FAD-binding" evidence="4">
    <location>
        <begin position="7"/>
        <end position="69"/>
    </location>
</feature>
<evidence type="ECO:0000313" key="6">
    <source>
        <dbReference type="Proteomes" id="UP001212997"/>
    </source>
</evidence>
<dbReference type="Gene3D" id="3.50.50.60">
    <property type="entry name" value="FAD/NAD(P)-binding domain"/>
    <property type="match status" value="1"/>
</dbReference>
<organism evidence="5 6">
    <name type="scientific">Meripilus lineatus</name>
    <dbReference type="NCBI Taxonomy" id="2056292"/>
    <lineage>
        <taxon>Eukaryota</taxon>
        <taxon>Fungi</taxon>
        <taxon>Dikarya</taxon>
        <taxon>Basidiomycota</taxon>
        <taxon>Agaricomycotina</taxon>
        <taxon>Agaricomycetes</taxon>
        <taxon>Polyporales</taxon>
        <taxon>Meripilaceae</taxon>
        <taxon>Meripilus</taxon>
    </lineage>
</organism>
<accession>A0AAD5V8N6</accession>
<dbReference type="InterPro" id="IPR002938">
    <property type="entry name" value="FAD-bd"/>
</dbReference>
<reference evidence="5" key="1">
    <citation type="submission" date="2022-07" db="EMBL/GenBank/DDBJ databases">
        <title>Genome Sequence of Physisporinus lineatus.</title>
        <authorList>
            <person name="Buettner E."/>
        </authorList>
    </citation>
    <scope>NUCLEOTIDE SEQUENCE</scope>
    <source>
        <strain evidence="5">VT162</strain>
    </source>
</reference>
<dbReference type="GO" id="GO:0044550">
    <property type="term" value="P:secondary metabolite biosynthetic process"/>
    <property type="evidence" value="ECO:0007669"/>
    <property type="project" value="TreeGrafter"/>
</dbReference>
<dbReference type="Proteomes" id="UP001212997">
    <property type="component" value="Unassembled WGS sequence"/>
</dbReference>
<dbReference type="Pfam" id="PF01494">
    <property type="entry name" value="FAD_binding_3"/>
    <property type="match status" value="2"/>
</dbReference>
<dbReference type="GO" id="GO:0071949">
    <property type="term" value="F:FAD binding"/>
    <property type="evidence" value="ECO:0007669"/>
    <property type="project" value="InterPro"/>
</dbReference>
<name>A0AAD5V8N6_9APHY</name>
<gene>
    <name evidence="5" type="ORF">NLI96_g2278</name>
</gene>
<dbReference type="PANTHER" id="PTHR46720">
    <property type="entry name" value="HYDROXYLASE, PUTATIVE (AFU_ORTHOLOGUE AFUA_3G01460)-RELATED"/>
    <property type="match status" value="1"/>
</dbReference>
<feature type="domain" description="FAD-binding" evidence="4">
    <location>
        <begin position="316"/>
        <end position="386"/>
    </location>
</feature>
<dbReference type="SUPFAM" id="SSF51905">
    <property type="entry name" value="FAD/NAD(P)-binding domain"/>
    <property type="match status" value="1"/>
</dbReference>
<evidence type="ECO:0000259" key="4">
    <source>
        <dbReference type="Pfam" id="PF01494"/>
    </source>
</evidence>
<keyword evidence="3" id="KW-0560">Oxidoreductase</keyword>
<dbReference type="InterPro" id="IPR051104">
    <property type="entry name" value="FAD_monoxygenase"/>
</dbReference>
<keyword evidence="1" id="KW-0285">Flavoprotein</keyword>
<comment type="caution">
    <text evidence="5">The sequence shown here is derived from an EMBL/GenBank/DDBJ whole genome shotgun (WGS) entry which is preliminary data.</text>
</comment>
<keyword evidence="2" id="KW-0274">FAD</keyword>
<evidence type="ECO:0000256" key="3">
    <source>
        <dbReference type="ARBA" id="ARBA00023002"/>
    </source>
</evidence>
<evidence type="ECO:0000256" key="1">
    <source>
        <dbReference type="ARBA" id="ARBA00022630"/>
    </source>
</evidence>
<dbReference type="PRINTS" id="PR00420">
    <property type="entry name" value="RNGMNOXGNASE"/>
</dbReference>
<sequence length="441" mass="48133">MRPPKDFKVAIVGGGVCGLTCAVALAREGVPVEVFEAAPQFGEVGAGMGLGPNAIRVLREIGVFDEVLSCSGEACLDKKSFLFRYGAGEHEVIYDYPVQPDDFVMSIHRAAFLNGLVCNVDPTCTKLNKRCIDLTTSSESPSRYILHFQDGTTSEADVVIGADGIKSTIRRVVAGDAAPAHLSFSNVVAYRGLVPMEEIENAGITTDITSRPLLFIGKDKVGITYGQTAWMILTKCQHLVAYTVLGGRMLNLVACSRDRTIPIGTIKSSPDEPWATSVPEQQLLEEFSTFGEDAMRMLKCIRNPSKWLIHVVYPPLESYVRGRVALLGDAAHAMLPHLSAGAGQGVEDAFVLARLLGDPRTNTTNLEEVLCAYDLVRRPRVQKIWDGSLAAGNCYEGHGKHGFTTEGVRNDLTGQWDHVWHHDIVKDIQTAVEYLREIGTF</sequence>
<dbReference type="AlphaFoldDB" id="A0AAD5V8N6"/>
<evidence type="ECO:0000256" key="2">
    <source>
        <dbReference type="ARBA" id="ARBA00022827"/>
    </source>
</evidence>
<dbReference type="EMBL" id="JANAWD010000050">
    <property type="protein sequence ID" value="KAJ3489228.1"/>
    <property type="molecule type" value="Genomic_DNA"/>
</dbReference>
<proteinExistence type="predicted"/>
<dbReference type="SUPFAM" id="SSF54373">
    <property type="entry name" value="FAD-linked reductases, C-terminal domain"/>
    <property type="match status" value="1"/>
</dbReference>
<evidence type="ECO:0000313" key="5">
    <source>
        <dbReference type="EMBL" id="KAJ3489228.1"/>
    </source>
</evidence>